<name>B7FYZ9_PHATC</name>
<organism evidence="8 9">
    <name type="scientific">Phaeodactylum tricornutum (strain CCAP 1055/1)</name>
    <dbReference type="NCBI Taxonomy" id="556484"/>
    <lineage>
        <taxon>Eukaryota</taxon>
        <taxon>Sar</taxon>
        <taxon>Stramenopiles</taxon>
        <taxon>Ochrophyta</taxon>
        <taxon>Bacillariophyta</taxon>
        <taxon>Bacillariophyceae</taxon>
        <taxon>Bacillariophycidae</taxon>
        <taxon>Naviculales</taxon>
        <taxon>Phaeodactylaceae</taxon>
        <taxon>Phaeodactylum</taxon>
    </lineage>
</organism>
<keyword evidence="9" id="KW-1185">Reference proteome</keyword>
<dbReference type="GeneID" id="7200972"/>
<keyword evidence="6" id="KW-1133">Transmembrane helix</keyword>
<dbReference type="KEGG" id="pti:PHATRDRAFT_45874"/>
<dbReference type="Gene3D" id="3.30.40.10">
    <property type="entry name" value="Zinc/RING finger domain, C3HC4 (zinc finger)"/>
    <property type="match status" value="1"/>
</dbReference>
<dbReference type="Proteomes" id="UP000000759">
    <property type="component" value="Chromosome 8"/>
</dbReference>
<dbReference type="PROSITE" id="PS50089">
    <property type="entry name" value="ZF_RING_2"/>
    <property type="match status" value="1"/>
</dbReference>
<dbReference type="SUPFAM" id="SSF57850">
    <property type="entry name" value="RING/U-box"/>
    <property type="match status" value="1"/>
</dbReference>
<proteinExistence type="predicted"/>
<dbReference type="PANTHER" id="PTHR14155:SF627">
    <property type="entry name" value="OS06G0192800 PROTEIN"/>
    <property type="match status" value="1"/>
</dbReference>
<dbReference type="RefSeq" id="XP_002180067.1">
    <property type="nucleotide sequence ID" value="XM_002180031.1"/>
</dbReference>
<keyword evidence="3" id="KW-0862">Zinc</keyword>
<evidence type="ECO:0000256" key="3">
    <source>
        <dbReference type="ARBA" id="ARBA00022833"/>
    </source>
</evidence>
<evidence type="ECO:0000256" key="2">
    <source>
        <dbReference type="ARBA" id="ARBA00022771"/>
    </source>
</evidence>
<feature type="region of interest" description="Disordered" evidence="5">
    <location>
        <begin position="340"/>
        <end position="397"/>
    </location>
</feature>
<dbReference type="PaxDb" id="2850-Phatr45874"/>
<dbReference type="InterPro" id="IPR053238">
    <property type="entry name" value="RING-H2_zinc_finger"/>
</dbReference>
<evidence type="ECO:0000256" key="5">
    <source>
        <dbReference type="SAM" id="MobiDB-lite"/>
    </source>
</evidence>
<dbReference type="SMART" id="SM00184">
    <property type="entry name" value="RING"/>
    <property type="match status" value="1"/>
</dbReference>
<dbReference type="GO" id="GO:0008270">
    <property type="term" value="F:zinc ion binding"/>
    <property type="evidence" value="ECO:0007669"/>
    <property type="project" value="UniProtKB-KW"/>
</dbReference>
<dbReference type="Pfam" id="PF13639">
    <property type="entry name" value="zf-RING_2"/>
    <property type="match status" value="1"/>
</dbReference>
<dbReference type="InParanoid" id="B7FYZ9"/>
<dbReference type="AlphaFoldDB" id="B7FYZ9"/>
<feature type="domain" description="RING-type" evidence="7">
    <location>
        <begin position="214"/>
        <end position="260"/>
    </location>
</feature>
<reference evidence="9" key="2">
    <citation type="submission" date="2008-08" db="EMBL/GenBank/DDBJ databases">
        <authorList>
            <consortium name="Diatom Consortium"/>
            <person name="Grigoriev I."/>
            <person name="Grimwood J."/>
            <person name="Kuo A."/>
            <person name="Otillar R.P."/>
            <person name="Salamov A."/>
            <person name="Detter J.C."/>
            <person name="Lindquist E."/>
            <person name="Shapiro H."/>
            <person name="Lucas S."/>
            <person name="Glavina del Rio T."/>
            <person name="Pitluck S."/>
            <person name="Rokhsar D."/>
            <person name="Bowler C."/>
        </authorList>
    </citation>
    <scope>GENOME REANNOTATION</scope>
    <source>
        <strain evidence="9">CCAP 1055/1</strain>
    </source>
</reference>
<dbReference type="EMBL" id="CM000611">
    <property type="protein sequence ID" value="EEC48258.1"/>
    <property type="molecule type" value="Genomic_DNA"/>
</dbReference>
<keyword evidence="1" id="KW-0479">Metal-binding</keyword>
<sequence>MRGLFRALVVSSRLLQSDDGIDPSVPNNGDSEPQPSTEDQENARDAYEFVAFLLWYIFLVLCCVVPTCCAYRRRRIVEQRIALQQANMSRLQQSNLFILSNMHARRDGEQLQAERLRLLTQELKSTTMRNDLKEKSTGETSSTSAAPWDKSSIQSVTAAEEAAPASVAAIRPEITDAASSHDALAYELEEAEDALVLHLPSNLINGNRDVPGFCAICLCGYEVEEEVSWSPQAACQHAFHRDCILSWLSKKEEPQCPVCRQEFCSVPAMEEAPTSSNSTNAFTHPFSYPESFSNALARSRMGTSSASNDRSASPNDNNGFILSSLWAPPPAIIPARTELTAMRQSESSRQNATTRNSAAPRVPDASLAGSEMSSTVERDVETGDATARSTTSADVHV</sequence>
<feature type="region of interest" description="Disordered" evidence="5">
    <location>
        <begin position="17"/>
        <end position="41"/>
    </location>
</feature>
<dbReference type="HOGENOM" id="CLU_695364_0_0_1"/>
<keyword evidence="2 4" id="KW-0863">Zinc-finger</keyword>
<evidence type="ECO:0000256" key="4">
    <source>
        <dbReference type="PROSITE-ProRule" id="PRU00175"/>
    </source>
</evidence>
<evidence type="ECO:0000256" key="1">
    <source>
        <dbReference type="ARBA" id="ARBA00022723"/>
    </source>
</evidence>
<dbReference type="InterPro" id="IPR013083">
    <property type="entry name" value="Znf_RING/FYVE/PHD"/>
</dbReference>
<dbReference type="PANTHER" id="PTHR14155">
    <property type="entry name" value="RING FINGER DOMAIN-CONTAINING"/>
    <property type="match status" value="1"/>
</dbReference>
<dbReference type="eggNOG" id="ENOG502T2QP">
    <property type="taxonomic scope" value="Eukaryota"/>
</dbReference>
<dbReference type="InterPro" id="IPR001841">
    <property type="entry name" value="Znf_RING"/>
</dbReference>
<protein>
    <recommendedName>
        <fullName evidence="7">RING-type domain-containing protein</fullName>
    </recommendedName>
</protein>
<feature type="compositionally biased region" description="Polar residues" evidence="5">
    <location>
        <begin position="387"/>
        <end position="397"/>
    </location>
</feature>
<feature type="compositionally biased region" description="Polar residues" evidence="5">
    <location>
        <begin position="342"/>
        <end position="357"/>
    </location>
</feature>
<accession>B7FYZ9</accession>
<feature type="region of interest" description="Disordered" evidence="5">
    <location>
        <begin position="127"/>
        <end position="150"/>
    </location>
</feature>
<evidence type="ECO:0000259" key="7">
    <source>
        <dbReference type="PROSITE" id="PS50089"/>
    </source>
</evidence>
<keyword evidence="6" id="KW-0812">Transmembrane</keyword>
<keyword evidence="6" id="KW-0472">Membrane</keyword>
<dbReference type="OrthoDB" id="48856at2759"/>
<feature type="compositionally biased region" description="Polar residues" evidence="5">
    <location>
        <begin position="25"/>
        <end position="37"/>
    </location>
</feature>
<evidence type="ECO:0000256" key="6">
    <source>
        <dbReference type="SAM" id="Phobius"/>
    </source>
</evidence>
<evidence type="ECO:0000313" key="9">
    <source>
        <dbReference type="Proteomes" id="UP000000759"/>
    </source>
</evidence>
<gene>
    <name evidence="8" type="ORF">PHATRDRAFT_45874</name>
</gene>
<feature type="transmembrane region" description="Helical" evidence="6">
    <location>
        <begin position="49"/>
        <end position="71"/>
    </location>
</feature>
<reference evidence="8 9" key="1">
    <citation type="journal article" date="2008" name="Nature">
        <title>The Phaeodactylum genome reveals the evolutionary history of diatom genomes.</title>
        <authorList>
            <person name="Bowler C."/>
            <person name="Allen A.E."/>
            <person name="Badger J.H."/>
            <person name="Grimwood J."/>
            <person name="Jabbari K."/>
            <person name="Kuo A."/>
            <person name="Maheswari U."/>
            <person name="Martens C."/>
            <person name="Maumus F."/>
            <person name="Otillar R.P."/>
            <person name="Rayko E."/>
            <person name="Salamov A."/>
            <person name="Vandepoele K."/>
            <person name="Beszteri B."/>
            <person name="Gruber A."/>
            <person name="Heijde M."/>
            <person name="Katinka M."/>
            <person name="Mock T."/>
            <person name="Valentin K."/>
            <person name="Verret F."/>
            <person name="Berges J.A."/>
            <person name="Brownlee C."/>
            <person name="Cadoret J.P."/>
            <person name="Chiovitti A."/>
            <person name="Choi C.J."/>
            <person name="Coesel S."/>
            <person name="De Martino A."/>
            <person name="Detter J.C."/>
            <person name="Durkin C."/>
            <person name="Falciatore A."/>
            <person name="Fournet J."/>
            <person name="Haruta M."/>
            <person name="Huysman M.J."/>
            <person name="Jenkins B.D."/>
            <person name="Jiroutova K."/>
            <person name="Jorgensen R.E."/>
            <person name="Joubert Y."/>
            <person name="Kaplan A."/>
            <person name="Kroger N."/>
            <person name="Kroth P.G."/>
            <person name="La Roche J."/>
            <person name="Lindquist E."/>
            <person name="Lommer M."/>
            <person name="Martin-Jezequel V."/>
            <person name="Lopez P.J."/>
            <person name="Lucas S."/>
            <person name="Mangogna M."/>
            <person name="McGinnis K."/>
            <person name="Medlin L.K."/>
            <person name="Montsant A."/>
            <person name="Oudot-Le Secq M.P."/>
            <person name="Napoli C."/>
            <person name="Obornik M."/>
            <person name="Parker M.S."/>
            <person name="Petit J.L."/>
            <person name="Porcel B.M."/>
            <person name="Poulsen N."/>
            <person name="Robison M."/>
            <person name="Rychlewski L."/>
            <person name="Rynearson T.A."/>
            <person name="Schmutz J."/>
            <person name="Shapiro H."/>
            <person name="Siaut M."/>
            <person name="Stanley M."/>
            <person name="Sussman M.R."/>
            <person name="Taylor A.R."/>
            <person name="Vardi A."/>
            <person name="von Dassow P."/>
            <person name="Vyverman W."/>
            <person name="Willis A."/>
            <person name="Wyrwicz L.S."/>
            <person name="Rokhsar D.S."/>
            <person name="Weissenbach J."/>
            <person name="Armbrust E.V."/>
            <person name="Green B.R."/>
            <person name="Van de Peer Y."/>
            <person name="Grigoriev I.V."/>
        </authorList>
    </citation>
    <scope>NUCLEOTIDE SEQUENCE [LARGE SCALE GENOMIC DNA]</scope>
    <source>
        <strain evidence="8 9">CCAP 1055/1</strain>
    </source>
</reference>
<evidence type="ECO:0000313" key="8">
    <source>
        <dbReference type="EMBL" id="EEC48258.1"/>
    </source>
</evidence>
<dbReference type="STRING" id="556484.B7FYZ9"/>